<dbReference type="AlphaFoldDB" id="A0A0C3ACV2"/>
<dbReference type="PANTHER" id="PTHR24321">
    <property type="entry name" value="DEHYDROGENASES, SHORT CHAIN"/>
    <property type="match status" value="1"/>
</dbReference>
<dbReference type="Proteomes" id="UP000325576">
    <property type="component" value="Unassembled WGS sequence"/>
</dbReference>
<dbReference type="InterPro" id="IPR002347">
    <property type="entry name" value="SDR_fam"/>
</dbReference>
<dbReference type="Gene3D" id="3.40.50.720">
    <property type="entry name" value="NAD(P)-binding Rossmann-like Domain"/>
    <property type="match status" value="1"/>
</dbReference>
<evidence type="ECO:0000256" key="1">
    <source>
        <dbReference type="ARBA" id="ARBA00006484"/>
    </source>
</evidence>
<dbReference type="Pfam" id="PF13561">
    <property type="entry name" value="adh_short_C2"/>
    <property type="match status" value="1"/>
</dbReference>
<accession>A0A0C3ACV2</accession>
<evidence type="ECO:0000313" key="4">
    <source>
        <dbReference type="Proteomes" id="UP000325576"/>
    </source>
</evidence>
<dbReference type="InterPro" id="IPR020904">
    <property type="entry name" value="Sc_DH/Rdtase_CS"/>
</dbReference>
<proteinExistence type="inferred from homology"/>
<comment type="caution">
    <text evidence="3">The sequence shown here is derived from an EMBL/GenBank/DDBJ whole genome shotgun (WGS) entry which is preliminary data.</text>
</comment>
<keyword evidence="2" id="KW-0560">Oxidoreductase</keyword>
<comment type="similarity">
    <text evidence="1">Belongs to the short-chain dehydrogenases/reductases (SDR) family.</text>
</comment>
<dbReference type="PANTHER" id="PTHR24321:SF8">
    <property type="entry name" value="ESTRADIOL 17-BETA-DEHYDROGENASE 8-RELATED"/>
    <property type="match status" value="1"/>
</dbReference>
<reference evidence="3 4" key="1">
    <citation type="journal article" date="2017" name="Poromechanics V (2013)">
        <title>Genomic Characterization of the Arsenic-Tolerant Actinobacterium, &lt;i&gt;Rhodococcus erythropolis&lt;/i&gt; S43.</title>
        <authorList>
            <person name="Retamal-Morales G."/>
            <person name="Mehnert M."/>
            <person name="Schwabe R."/>
            <person name="Tischler D."/>
            <person name="Schloemann M."/>
            <person name="Levican G.J."/>
        </authorList>
    </citation>
    <scope>NUCLEOTIDE SEQUENCE [LARGE SCALE GENOMIC DNA]</scope>
    <source>
        <strain evidence="3 4">S43</strain>
    </source>
</reference>
<dbReference type="PRINTS" id="PR00081">
    <property type="entry name" value="GDHRDH"/>
</dbReference>
<dbReference type="EMBL" id="MRBO01000116">
    <property type="protein sequence ID" value="KAB2586833.1"/>
    <property type="molecule type" value="Genomic_DNA"/>
</dbReference>
<protein>
    <submittedName>
        <fullName evidence="3">Uncharacterized protein</fullName>
    </submittedName>
</protein>
<dbReference type="GO" id="GO:0016491">
    <property type="term" value="F:oxidoreductase activity"/>
    <property type="evidence" value="ECO:0007669"/>
    <property type="project" value="UniProtKB-KW"/>
</dbReference>
<dbReference type="CDD" id="cd05233">
    <property type="entry name" value="SDR_c"/>
    <property type="match status" value="1"/>
</dbReference>
<dbReference type="SUPFAM" id="SSF51735">
    <property type="entry name" value="NAD(P)-binding Rossmann-fold domains"/>
    <property type="match status" value="1"/>
</dbReference>
<gene>
    <name evidence="3" type="ORF">BS297_03190</name>
</gene>
<dbReference type="PRINTS" id="PR00080">
    <property type="entry name" value="SDRFAMILY"/>
</dbReference>
<dbReference type="InterPro" id="IPR036291">
    <property type="entry name" value="NAD(P)-bd_dom_sf"/>
</dbReference>
<dbReference type="PROSITE" id="PS00061">
    <property type="entry name" value="ADH_SHORT"/>
    <property type="match status" value="1"/>
</dbReference>
<evidence type="ECO:0000313" key="3">
    <source>
        <dbReference type="EMBL" id="KAB2586833.1"/>
    </source>
</evidence>
<sequence length="265" mass="27331">MSRLEGLRVLVTGAAGGMGRSHCERLADEGASVIALDVVQAKSELEETAQAVRERGGVAVTGVADIRDFEDLAAVVADCVAGLGGLDVVVANAGVYDTPGPSWTVDPAVWNRSLDVNLTGAWHTVKACVPHFGDGGSVVLVSSTAGIKGIVGASHYSAAKHAVVGLARTLANELGAEGIRVNSVHPGSVRTPMIINERVFANLCSDIENPTEADAAAVLSARNLLPVPWVDPVDVSNAVLFLASAESRYMTGCQLVVDAGLTQKV</sequence>
<dbReference type="FunFam" id="3.40.50.720:FF:000084">
    <property type="entry name" value="Short-chain dehydrogenase reductase"/>
    <property type="match status" value="1"/>
</dbReference>
<name>A0A0C3ACV2_RHOER</name>
<organism evidence="3 4">
    <name type="scientific">Rhodococcus erythropolis</name>
    <name type="common">Arthrobacter picolinophilus</name>
    <dbReference type="NCBI Taxonomy" id="1833"/>
    <lineage>
        <taxon>Bacteria</taxon>
        <taxon>Bacillati</taxon>
        <taxon>Actinomycetota</taxon>
        <taxon>Actinomycetes</taxon>
        <taxon>Mycobacteriales</taxon>
        <taxon>Nocardiaceae</taxon>
        <taxon>Rhodococcus</taxon>
        <taxon>Rhodococcus erythropolis group</taxon>
    </lineage>
</organism>
<evidence type="ECO:0000256" key="2">
    <source>
        <dbReference type="ARBA" id="ARBA00023002"/>
    </source>
</evidence>